<feature type="region of interest" description="Disordered" evidence="1">
    <location>
        <begin position="118"/>
        <end position="145"/>
    </location>
</feature>
<organism evidence="2">
    <name type="scientific">Heliothis virescens</name>
    <name type="common">Tobacco budworm moth</name>
    <dbReference type="NCBI Taxonomy" id="7102"/>
    <lineage>
        <taxon>Eukaryota</taxon>
        <taxon>Metazoa</taxon>
        <taxon>Ecdysozoa</taxon>
        <taxon>Arthropoda</taxon>
        <taxon>Hexapoda</taxon>
        <taxon>Insecta</taxon>
        <taxon>Pterygota</taxon>
        <taxon>Neoptera</taxon>
        <taxon>Endopterygota</taxon>
        <taxon>Lepidoptera</taxon>
        <taxon>Glossata</taxon>
        <taxon>Ditrysia</taxon>
        <taxon>Noctuoidea</taxon>
        <taxon>Noctuidae</taxon>
        <taxon>Heliothinae</taxon>
        <taxon>Heliothis</taxon>
    </lineage>
</organism>
<protein>
    <submittedName>
        <fullName evidence="2">Uncharacterized protein</fullName>
    </submittedName>
</protein>
<dbReference type="AlphaFoldDB" id="A0A2A4JFV4"/>
<sequence>MIDKIQEQYKNSAAYELGLLAAGIMDKFKHMITVYRYFSDIKIFKDDKLEVYDIMNGYSIMQSDYNQIIIEREMYLQILAVEMEKQVEEERIIADYHARNPHIPLQAIKDARAKGMTLPGMRSPKSKSRRAMTSRNVTTKPGAKNKIKMSKRNAKNWAKNITGTEEAEYKRRLRYMMWAERWNGFNPEIEGVYIPDPIAKVGLANASNFLSKELKGDF</sequence>
<evidence type="ECO:0000256" key="1">
    <source>
        <dbReference type="SAM" id="MobiDB-lite"/>
    </source>
</evidence>
<reference evidence="2" key="1">
    <citation type="submission" date="2017-09" db="EMBL/GenBank/DDBJ databases">
        <title>Contemporary evolution of a Lepidopteran species, Heliothis virescens, in response to modern agricultural practices.</title>
        <authorList>
            <person name="Fritz M.L."/>
            <person name="Deyonke A.M."/>
            <person name="Papanicolaou A."/>
            <person name="Micinski S."/>
            <person name="Westbrook J."/>
            <person name="Gould F."/>
        </authorList>
    </citation>
    <scope>NUCLEOTIDE SEQUENCE [LARGE SCALE GENOMIC DNA]</scope>
    <source>
        <strain evidence="2">HvINT-</strain>
        <tissue evidence="2">Whole body</tissue>
    </source>
</reference>
<evidence type="ECO:0000313" key="2">
    <source>
        <dbReference type="EMBL" id="PCG70965.1"/>
    </source>
</evidence>
<gene>
    <name evidence="2" type="ORF">B5V51_2386</name>
</gene>
<accession>A0A2A4JFV4</accession>
<name>A0A2A4JFV4_HELVI</name>
<dbReference type="EMBL" id="NWSH01001525">
    <property type="protein sequence ID" value="PCG70965.1"/>
    <property type="molecule type" value="Genomic_DNA"/>
</dbReference>
<comment type="caution">
    <text evidence="2">The sequence shown here is derived from an EMBL/GenBank/DDBJ whole genome shotgun (WGS) entry which is preliminary data.</text>
</comment>
<proteinExistence type="predicted"/>